<comment type="caution">
    <text evidence="2">The sequence shown here is derived from an EMBL/GenBank/DDBJ whole genome shotgun (WGS) entry which is preliminary data.</text>
</comment>
<dbReference type="Pfam" id="PF06742">
    <property type="entry name" value="DUF1214"/>
    <property type="match status" value="1"/>
</dbReference>
<proteinExistence type="predicted"/>
<dbReference type="SUPFAM" id="SSF160935">
    <property type="entry name" value="VPA0735-like"/>
    <property type="match status" value="1"/>
</dbReference>
<accession>A0A4R2D1P1</accession>
<dbReference type="RefSeq" id="WP_064329494.1">
    <property type="nucleotide sequence ID" value="NZ_BAABEI010000012.1"/>
</dbReference>
<dbReference type="Proteomes" id="UP000295351">
    <property type="component" value="Unassembled WGS sequence"/>
</dbReference>
<organism evidence="2 3">
    <name type="scientific">Shinella granuli</name>
    <dbReference type="NCBI Taxonomy" id="323621"/>
    <lineage>
        <taxon>Bacteria</taxon>
        <taxon>Pseudomonadati</taxon>
        <taxon>Pseudomonadota</taxon>
        <taxon>Alphaproteobacteria</taxon>
        <taxon>Hyphomicrobiales</taxon>
        <taxon>Rhizobiaceae</taxon>
        <taxon>Shinella</taxon>
    </lineage>
</organism>
<dbReference type="InterPro" id="IPR037049">
    <property type="entry name" value="DUF1214_C_sf"/>
</dbReference>
<evidence type="ECO:0000259" key="1">
    <source>
        <dbReference type="Pfam" id="PF06742"/>
    </source>
</evidence>
<dbReference type="EMBL" id="SLVX01000002">
    <property type="protein sequence ID" value="TCN47613.1"/>
    <property type="molecule type" value="Genomic_DNA"/>
</dbReference>
<dbReference type="InterPro" id="IPR012038">
    <property type="entry name" value="UCP009471"/>
</dbReference>
<sequence length="197" mass="20604">MFRTPLVIATALAVAFGLGILSSIYALRATVGFGAIALGPWTAFPTAQTVDADPYAKAHRARDGKLLLGSAEGLTFTAATDSANRTLVENCRYEIRGITPPARLWTLHAADRNGNPLEDARPGLPTGLNAWSVLRGADSTFSIRIASSATPGNWLAVPEGRAPFLLVMTLLDTPTAGSSGVIDLAMPGITRLDCADA</sequence>
<dbReference type="AlphaFoldDB" id="A0A4R2D1P1"/>
<dbReference type="PIRSF" id="PIRSF009471">
    <property type="entry name" value="UCP009471"/>
    <property type="match status" value="1"/>
</dbReference>
<reference evidence="2 3" key="1">
    <citation type="submission" date="2019-03" db="EMBL/GenBank/DDBJ databases">
        <title>Genomic Encyclopedia of Type Strains, Phase IV (KMG-IV): sequencing the most valuable type-strain genomes for metagenomic binning, comparative biology and taxonomic classification.</title>
        <authorList>
            <person name="Goeker M."/>
        </authorList>
    </citation>
    <scope>NUCLEOTIDE SEQUENCE [LARGE SCALE GENOMIC DNA]</scope>
    <source>
        <strain evidence="2 3">DSM 18401</strain>
    </source>
</reference>
<dbReference type="Gene3D" id="2.60.120.600">
    <property type="entry name" value="Domain of unknown function DUF1214, C-terminal domain"/>
    <property type="match status" value="1"/>
</dbReference>
<evidence type="ECO:0000313" key="3">
    <source>
        <dbReference type="Proteomes" id="UP000295351"/>
    </source>
</evidence>
<dbReference type="InterPro" id="IPR010621">
    <property type="entry name" value="DUF1214"/>
</dbReference>
<protein>
    <recommendedName>
        <fullName evidence="1">DUF1214 domain-containing protein</fullName>
    </recommendedName>
</protein>
<evidence type="ECO:0000313" key="2">
    <source>
        <dbReference type="EMBL" id="TCN47613.1"/>
    </source>
</evidence>
<feature type="domain" description="DUF1214" evidence="1">
    <location>
        <begin position="72"/>
        <end position="173"/>
    </location>
</feature>
<keyword evidence="3" id="KW-1185">Reference proteome</keyword>
<gene>
    <name evidence="2" type="ORF">EV665_102132</name>
</gene>
<name>A0A4R2D1P1_SHIGR</name>